<keyword evidence="3" id="KW-1185">Reference proteome</keyword>
<accession>A0A5B7IXH8</accession>
<name>A0A5B7IXH8_PORTR</name>
<evidence type="ECO:0000313" key="2">
    <source>
        <dbReference type="EMBL" id="MPC85328.1"/>
    </source>
</evidence>
<gene>
    <name evidence="2" type="ORF">E2C01_080098</name>
</gene>
<dbReference type="Proteomes" id="UP000324222">
    <property type="component" value="Unassembled WGS sequence"/>
</dbReference>
<evidence type="ECO:0000313" key="3">
    <source>
        <dbReference type="Proteomes" id="UP000324222"/>
    </source>
</evidence>
<sequence length="120" mass="12449">MSVLEQRTSTMARPPRSSTAGGNCQPSGPSTGCSVFARQRDASTRHNSKLTLVCWQRTAAAAAVHGPAPQQCSGGDGIPATVLMTTVTLTSALITGQILSQEGVHRSTKGCRAGRPLEDT</sequence>
<evidence type="ECO:0000256" key="1">
    <source>
        <dbReference type="SAM" id="MobiDB-lite"/>
    </source>
</evidence>
<feature type="compositionally biased region" description="Polar residues" evidence="1">
    <location>
        <begin position="1"/>
        <end position="33"/>
    </location>
</feature>
<reference evidence="2 3" key="1">
    <citation type="submission" date="2019-05" db="EMBL/GenBank/DDBJ databases">
        <title>Another draft genome of Portunus trituberculatus and its Hox gene families provides insights of decapod evolution.</title>
        <authorList>
            <person name="Jeong J.-H."/>
            <person name="Song I."/>
            <person name="Kim S."/>
            <person name="Choi T."/>
            <person name="Kim D."/>
            <person name="Ryu S."/>
            <person name="Kim W."/>
        </authorList>
    </citation>
    <scope>NUCLEOTIDE SEQUENCE [LARGE SCALE GENOMIC DNA]</scope>
    <source>
        <tissue evidence="2">Muscle</tissue>
    </source>
</reference>
<dbReference type="AlphaFoldDB" id="A0A5B7IXH8"/>
<dbReference type="EMBL" id="VSRR010068088">
    <property type="protein sequence ID" value="MPC85328.1"/>
    <property type="molecule type" value="Genomic_DNA"/>
</dbReference>
<protein>
    <submittedName>
        <fullName evidence="2">Uncharacterized protein</fullName>
    </submittedName>
</protein>
<proteinExistence type="predicted"/>
<organism evidence="2 3">
    <name type="scientific">Portunus trituberculatus</name>
    <name type="common">Swimming crab</name>
    <name type="synonym">Neptunus trituberculatus</name>
    <dbReference type="NCBI Taxonomy" id="210409"/>
    <lineage>
        <taxon>Eukaryota</taxon>
        <taxon>Metazoa</taxon>
        <taxon>Ecdysozoa</taxon>
        <taxon>Arthropoda</taxon>
        <taxon>Crustacea</taxon>
        <taxon>Multicrustacea</taxon>
        <taxon>Malacostraca</taxon>
        <taxon>Eumalacostraca</taxon>
        <taxon>Eucarida</taxon>
        <taxon>Decapoda</taxon>
        <taxon>Pleocyemata</taxon>
        <taxon>Brachyura</taxon>
        <taxon>Eubrachyura</taxon>
        <taxon>Portunoidea</taxon>
        <taxon>Portunidae</taxon>
        <taxon>Portuninae</taxon>
        <taxon>Portunus</taxon>
    </lineage>
</organism>
<comment type="caution">
    <text evidence="2">The sequence shown here is derived from an EMBL/GenBank/DDBJ whole genome shotgun (WGS) entry which is preliminary data.</text>
</comment>
<feature type="region of interest" description="Disordered" evidence="1">
    <location>
        <begin position="1"/>
        <end position="35"/>
    </location>
</feature>